<dbReference type="PANTHER" id="PTHR35357:SF8">
    <property type="entry name" value="OS01G0111000 PROTEIN"/>
    <property type="match status" value="1"/>
</dbReference>
<reference evidence="6" key="2">
    <citation type="submission" date="2020-10" db="EMBL/GenBank/DDBJ databases">
        <authorList>
            <person name="Scholz U."/>
            <person name="Mascher M."/>
            <person name="Fiebig A."/>
        </authorList>
    </citation>
    <scope>NUCLEOTIDE SEQUENCE [LARGE SCALE GENOMIC DNA]</scope>
    <source>
        <strain evidence="6">cv. Morex</strain>
    </source>
</reference>
<dbReference type="AlphaFoldDB" id="A0A8I7B920"/>
<evidence type="ECO:0000313" key="6">
    <source>
        <dbReference type="EnsemblPlants" id="HORVU.MOREX.r3.3HG0229110.1.CDS1"/>
    </source>
</evidence>
<dbReference type="Gene3D" id="1.20.140.40">
    <property type="entry name" value="Invertase/pectin methylesterase inhibitor family protein"/>
    <property type="match status" value="1"/>
</dbReference>
<proteinExistence type="inferred from homology"/>
<dbReference type="Pfam" id="PF04043">
    <property type="entry name" value="PMEI"/>
    <property type="match status" value="1"/>
</dbReference>
<gene>
    <name evidence="6" type="primary">LOC123439311</name>
</gene>
<evidence type="ECO:0000256" key="4">
    <source>
        <dbReference type="SAM" id="SignalP"/>
    </source>
</evidence>
<dbReference type="EnsemblPlants" id="HORVU.MOREX.r3.3HG0229110.1">
    <property type="protein sequence ID" value="HORVU.MOREX.r3.3HG0229110.1.CDS1"/>
    <property type="gene ID" value="HORVU.MOREX.r3.3HG0229110"/>
</dbReference>
<dbReference type="SMART" id="SM00856">
    <property type="entry name" value="PMEI"/>
    <property type="match status" value="1"/>
</dbReference>
<organism evidence="6 7">
    <name type="scientific">Hordeum vulgare subsp. vulgare</name>
    <name type="common">Domesticated barley</name>
    <dbReference type="NCBI Taxonomy" id="112509"/>
    <lineage>
        <taxon>Eukaryota</taxon>
        <taxon>Viridiplantae</taxon>
        <taxon>Streptophyta</taxon>
        <taxon>Embryophyta</taxon>
        <taxon>Tracheophyta</taxon>
        <taxon>Spermatophyta</taxon>
        <taxon>Magnoliopsida</taxon>
        <taxon>Liliopsida</taxon>
        <taxon>Poales</taxon>
        <taxon>Poaceae</taxon>
        <taxon>BOP clade</taxon>
        <taxon>Pooideae</taxon>
        <taxon>Triticodae</taxon>
        <taxon>Triticeae</taxon>
        <taxon>Hordeinae</taxon>
        <taxon>Hordeum</taxon>
    </lineage>
</organism>
<feature type="domain" description="Pectinesterase inhibitor" evidence="5">
    <location>
        <begin position="34"/>
        <end position="181"/>
    </location>
</feature>
<evidence type="ECO:0000256" key="3">
    <source>
        <dbReference type="ARBA" id="ARBA00038471"/>
    </source>
</evidence>
<dbReference type="PANTHER" id="PTHR35357">
    <property type="entry name" value="OS02G0537100 PROTEIN"/>
    <property type="match status" value="1"/>
</dbReference>
<dbReference type="GO" id="GO:0009827">
    <property type="term" value="P:plant-type cell wall modification"/>
    <property type="evidence" value="ECO:0000318"/>
    <property type="project" value="GO_Central"/>
</dbReference>
<evidence type="ECO:0000256" key="1">
    <source>
        <dbReference type="ARBA" id="ARBA00022729"/>
    </source>
</evidence>
<sequence length="190" mass="20040">MAMGTSSWMLGGALILLVLSSPSDVYGGSTPSAAPRSPLDDLCSSVAGGWYVLPNECVSVLCVDPSCRSARGWPELAVLGTRLAVVNATVTKAILESALAHAKDAKSRKVMRLCLHIYVDAVSRLQWAARSIAAGRYSGVPGVLEGVYSQVSVECTSFAGQVALPKESVEFSRMAHVVWAVVDMVQRSIG</sequence>
<dbReference type="Proteomes" id="UP000011116">
    <property type="component" value="Chromosome 3H"/>
</dbReference>
<comment type="similarity">
    <text evidence="3">Belongs to the PMEI family.</text>
</comment>
<dbReference type="GO" id="GO:0004857">
    <property type="term" value="F:enzyme inhibitor activity"/>
    <property type="evidence" value="ECO:0000318"/>
    <property type="project" value="GO_Central"/>
</dbReference>
<dbReference type="GeneID" id="123439311"/>
<dbReference type="InterPro" id="IPR006501">
    <property type="entry name" value="Pectinesterase_inhib_dom"/>
</dbReference>
<keyword evidence="1 4" id="KW-0732">Signal</keyword>
<dbReference type="SMR" id="A0A8I7B920"/>
<evidence type="ECO:0000313" key="7">
    <source>
        <dbReference type="Proteomes" id="UP000011116"/>
    </source>
</evidence>
<feature type="chain" id="PRO_5035289455" description="Pectinesterase inhibitor domain-containing protein" evidence="4">
    <location>
        <begin position="28"/>
        <end position="190"/>
    </location>
</feature>
<dbReference type="OrthoDB" id="773737at2759"/>
<name>A0A8I7B920_HORVV</name>
<dbReference type="RefSeq" id="XP_044971981.1">
    <property type="nucleotide sequence ID" value="XM_045116046.1"/>
</dbReference>
<dbReference type="KEGG" id="hvg:123439311"/>
<keyword evidence="7" id="KW-1185">Reference proteome</keyword>
<reference evidence="7" key="1">
    <citation type="journal article" date="2012" name="Nature">
        <title>A physical, genetic and functional sequence assembly of the barley genome.</title>
        <authorList>
            <consortium name="The International Barley Genome Sequencing Consortium"/>
            <person name="Mayer K.F."/>
            <person name="Waugh R."/>
            <person name="Brown J.W."/>
            <person name="Schulman A."/>
            <person name="Langridge P."/>
            <person name="Platzer M."/>
            <person name="Fincher G.B."/>
            <person name="Muehlbauer G.J."/>
            <person name="Sato K."/>
            <person name="Close T.J."/>
            <person name="Wise R.P."/>
            <person name="Stein N."/>
        </authorList>
    </citation>
    <scope>NUCLEOTIDE SEQUENCE [LARGE SCALE GENOMIC DNA]</scope>
    <source>
        <strain evidence="7">cv. Morex</strain>
    </source>
</reference>
<keyword evidence="2" id="KW-1015">Disulfide bond</keyword>
<dbReference type="Gramene" id="HORVU.MOREX.r3.3HG0229110.1">
    <property type="protein sequence ID" value="HORVU.MOREX.r3.3HG0229110.1.CDS1"/>
    <property type="gene ID" value="HORVU.MOREX.r3.3HG0229110"/>
</dbReference>
<feature type="signal peptide" evidence="4">
    <location>
        <begin position="1"/>
        <end position="27"/>
    </location>
</feature>
<reference evidence="6" key="3">
    <citation type="submission" date="2022-01" db="UniProtKB">
        <authorList>
            <consortium name="EnsemblPlants"/>
        </authorList>
    </citation>
    <scope>IDENTIFICATION</scope>
    <source>
        <strain evidence="6">subsp. vulgare</strain>
    </source>
</reference>
<dbReference type="CDD" id="cd15795">
    <property type="entry name" value="PMEI-Pla_a_1_like"/>
    <property type="match status" value="1"/>
</dbReference>
<dbReference type="GO" id="GO:0009505">
    <property type="term" value="C:plant-type cell wall"/>
    <property type="evidence" value="ECO:0000318"/>
    <property type="project" value="GO_Central"/>
</dbReference>
<dbReference type="SUPFAM" id="SSF101148">
    <property type="entry name" value="Plant invertase/pectin methylesterase inhibitor"/>
    <property type="match status" value="1"/>
</dbReference>
<protein>
    <recommendedName>
        <fullName evidence="5">Pectinesterase inhibitor domain-containing protein</fullName>
    </recommendedName>
</protein>
<dbReference type="InterPro" id="IPR034088">
    <property type="entry name" value="Pla_a_1-like"/>
</dbReference>
<evidence type="ECO:0000259" key="5">
    <source>
        <dbReference type="SMART" id="SM00856"/>
    </source>
</evidence>
<dbReference type="NCBIfam" id="TIGR01614">
    <property type="entry name" value="PME_inhib"/>
    <property type="match status" value="1"/>
</dbReference>
<accession>A0A8I7B920</accession>
<dbReference type="Gramene" id="HORVU.MOREX.r2.3HG0189990.1">
    <property type="protein sequence ID" value="HORVU.MOREX.r2.3HG0189990.1.CDS.1"/>
    <property type="gene ID" value="HORVU.MOREX.r2.3HG0189990"/>
</dbReference>
<dbReference type="InterPro" id="IPR035513">
    <property type="entry name" value="Invertase/methylesterase_inhib"/>
</dbReference>
<evidence type="ECO:0000256" key="2">
    <source>
        <dbReference type="ARBA" id="ARBA00023157"/>
    </source>
</evidence>